<dbReference type="AlphaFoldDB" id="A0A979FM22"/>
<accession>A0A979FM22</accession>
<dbReference type="InterPro" id="IPR016187">
    <property type="entry name" value="CTDL_fold"/>
</dbReference>
<gene>
    <name evidence="3" type="primary">LOC125178170</name>
</gene>
<dbReference type="RefSeq" id="XP_047737264.1">
    <property type="nucleotide sequence ID" value="XM_047881308.1"/>
</dbReference>
<dbReference type="SUPFAM" id="SSF56436">
    <property type="entry name" value="C-type lectin-like"/>
    <property type="match status" value="1"/>
</dbReference>
<evidence type="ECO:0000313" key="3">
    <source>
        <dbReference type="RefSeq" id="XP_047737264.1"/>
    </source>
</evidence>
<organism evidence="2 3">
    <name type="scientific">Hyalella azteca</name>
    <name type="common">Amphipod</name>
    <dbReference type="NCBI Taxonomy" id="294128"/>
    <lineage>
        <taxon>Eukaryota</taxon>
        <taxon>Metazoa</taxon>
        <taxon>Ecdysozoa</taxon>
        <taxon>Arthropoda</taxon>
        <taxon>Crustacea</taxon>
        <taxon>Multicrustacea</taxon>
        <taxon>Malacostraca</taxon>
        <taxon>Eumalacostraca</taxon>
        <taxon>Peracarida</taxon>
        <taxon>Amphipoda</taxon>
        <taxon>Senticaudata</taxon>
        <taxon>Talitrida</taxon>
        <taxon>Talitroidea</taxon>
        <taxon>Hyalellidae</taxon>
        <taxon>Hyalella</taxon>
    </lineage>
</organism>
<name>A0A979FM22_HYAAZ</name>
<feature type="signal peptide" evidence="1">
    <location>
        <begin position="1"/>
        <end position="28"/>
    </location>
</feature>
<protein>
    <submittedName>
        <fullName evidence="3">Uncharacterized protein LOC125178170</fullName>
    </submittedName>
</protein>
<evidence type="ECO:0000256" key="1">
    <source>
        <dbReference type="SAM" id="SignalP"/>
    </source>
</evidence>
<dbReference type="Proteomes" id="UP000694843">
    <property type="component" value="Unplaced"/>
</dbReference>
<reference evidence="3" key="1">
    <citation type="submission" date="2025-08" db="UniProtKB">
        <authorList>
            <consortium name="RefSeq"/>
        </authorList>
    </citation>
    <scope>IDENTIFICATION</scope>
    <source>
        <tissue evidence="3">Whole organism</tissue>
    </source>
</reference>
<keyword evidence="2" id="KW-1185">Reference proteome</keyword>
<keyword evidence="1" id="KW-0732">Signal</keyword>
<dbReference type="GeneID" id="125178170"/>
<feature type="chain" id="PRO_5037032306" evidence="1">
    <location>
        <begin position="29"/>
        <end position="235"/>
    </location>
</feature>
<dbReference type="KEGG" id="hazt:125178170"/>
<sequence>MASHNGHQRAGPLLLLTIVTLLGTAADAVVFQTIMMNVTVLRPDLNMTAAAACECKAKCFVLPKCSAASYDITTSVCSMTYDAPCNVTTTFAPGVISLFKFVIREAFVTKGKTFNGSPDNLKKMCGAEGGVPLIINTKQLLREARQLVADHGIWLMWGANRVAWLSAYQTPKYGLYHWPDNSPVIGSIFTANDFFPALLADKMEVSVLRDDGKIGTLSEQPLFISALPVLCARTQ</sequence>
<evidence type="ECO:0000313" key="2">
    <source>
        <dbReference type="Proteomes" id="UP000694843"/>
    </source>
</evidence>
<proteinExistence type="predicted"/>